<organism evidence="3 4">
    <name type="scientific">Aspergillus fumigatus</name>
    <name type="common">Neosartorya fumigata</name>
    <dbReference type="NCBI Taxonomy" id="746128"/>
    <lineage>
        <taxon>Eukaryota</taxon>
        <taxon>Fungi</taxon>
        <taxon>Dikarya</taxon>
        <taxon>Ascomycota</taxon>
        <taxon>Pezizomycotina</taxon>
        <taxon>Eurotiomycetes</taxon>
        <taxon>Eurotiomycetidae</taxon>
        <taxon>Eurotiales</taxon>
        <taxon>Aspergillaceae</taxon>
        <taxon>Aspergillus</taxon>
        <taxon>Aspergillus subgen. Fumigati</taxon>
    </lineage>
</organism>
<name>A0A229Y9Z5_ASPFM</name>
<feature type="domain" description="Sm" evidence="2">
    <location>
        <begin position="8"/>
        <end position="102"/>
    </location>
</feature>
<accession>A0A229Y9Z5</accession>
<dbReference type="InterPro" id="IPR034110">
    <property type="entry name" value="LSMD1_Sm"/>
</dbReference>
<dbReference type="AlphaFoldDB" id="A0A229Y9Z5"/>
<dbReference type="Pfam" id="PF01423">
    <property type="entry name" value="LSM"/>
    <property type="match status" value="1"/>
</dbReference>
<dbReference type="InterPro" id="IPR001163">
    <property type="entry name" value="Sm_dom_euk/arc"/>
</dbReference>
<dbReference type="SUPFAM" id="SSF50182">
    <property type="entry name" value="Sm-like ribonucleoproteins"/>
    <property type="match status" value="1"/>
</dbReference>
<comment type="subunit">
    <text evidence="1">Component of the heptameric LSM1-LSM7 complex, which consists of LSM1, LSM2, LSM3, LSM4, LSM5, LSM6 and LSM7. Component of the heptameric LSM2-LSM8 complex, which consists of LSM2, LSM3, LSM4, LSM5, LSM6, LSM7 and LSM8. The LSm subunits form a seven-membered ring structure with a doughnut shape.</text>
</comment>
<evidence type="ECO:0000256" key="1">
    <source>
        <dbReference type="ARBA" id="ARBA00025892"/>
    </source>
</evidence>
<sequence>MDEMQAIRYLESLIGQTLRVHTTDTRMFVGTFKCTDAERNIILAGTYEYRFPSPSAIRDATANTNNEQVEANPEPKNVTMDMTSRFIGLVVVPGQHITKIELEETPQQSRLRDTLRKS</sequence>
<reference evidence="3" key="1">
    <citation type="submission" date="2021-08" db="EMBL/GenBank/DDBJ databases">
        <title>Global Aspergillus fumigatus from environmental and clinical sources.</title>
        <authorList>
            <person name="Barber A."/>
            <person name="Sae-Ong T."/>
        </authorList>
    </citation>
    <scope>NUCLEOTIDE SEQUENCE</scope>
    <source>
        <strain evidence="3">NRZ-2016-071</strain>
    </source>
</reference>
<dbReference type="GO" id="GO:0031417">
    <property type="term" value="C:NatC complex"/>
    <property type="evidence" value="ECO:0007669"/>
    <property type="project" value="InterPro"/>
</dbReference>
<dbReference type="CDD" id="cd06168">
    <property type="entry name" value="LSMD1"/>
    <property type="match status" value="1"/>
</dbReference>
<proteinExistence type="predicted"/>
<evidence type="ECO:0000313" key="4">
    <source>
        <dbReference type="Proteomes" id="UP000813423"/>
    </source>
</evidence>
<dbReference type="Gene3D" id="2.30.30.100">
    <property type="match status" value="1"/>
</dbReference>
<dbReference type="InterPro" id="IPR050914">
    <property type="entry name" value="snRNP_SmB/NAA38-like"/>
</dbReference>
<dbReference type="Proteomes" id="UP000813423">
    <property type="component" value="Unassembled WGS sequence"/>
</dbReference>
<evidence type="ECO:0000259" key="2">
    <source>
        <dbReference type="SMART" id="SM00651"/>
    </source>
</evidence>
<dbReference type="EMBL" id="JAIBSC010000018">
    <property type="protein sequence ID" value="KAH1908636.1"/>
    <property type="molecule type" value="Genomic_DNA"/>
</dbReference>
<dbReference type="SMART" id="SM00651">
    <property type="entry name" value="Sm"/>
    <property type="match status" value="1"/>
</dbReference>
<dbReference type="InterPro" id="IPR010920">
    <property type="entry name" value="LSM_dom_sf"/>
</dbReference>
<evidence type="ECO:0000313" key="3">
    <source>
        <dbReference type="EMBL" id="KAH1908636.1"/>
    </source>
</evidence>
<dbReference type="PANTHER" id="PTHR10701">
    <property type="entry name" value="SMALL NUCLEAR RIBONUCLEOPROTEIN-ASSOCIATED PROTEIN B AND N"/>
    <property type="match status" value="1"/>
</dbReference>
<protein>
    <recommendedName>
        <fullName evidence="2">Sm domain-containing protein</fullName>
    </recommendedName>
</protein>
<comment type="caution">
    <text evidence="3">The sequence shown here is derived from an EMBL/GenBank/DDBJ whole genome shotgun (WGS) entry which is preliminary data.</text>
</comment>
<gene>
    <name evidence="3" type="ORF">KXV57_002812</name>
</gene>
<dbReference type="PANTHER" id="PTHR10701:SF5">
    <property type="entry name" value="N-ALPHA-ACETYLTRANSFERASE 38, NATC AUXILIARY SUBUNIT"/>
    <property type="match status" value="1"/>
</dbReference>